<dbReference type="PROSITE" id="PS51257">
    <property type="entry name" value="PROKAR_LIPOPROTEIN"/>
    <property type="match status" value="1"/>
</dbReference>
<dbReference type="PANTHER" id="PTHR30532:SF1">
    <property type="entry name" value="IRON(3+)-HYDROXAMATE-BINDING PROTEIN FHUD"/>
    <property type="match status" value="1"/>
</dbReference>
<name>A0ABX1YPJ0_9BACL</name>
<sequence length="327" mass="35494">MNKHFRGYTLLICAVLLLSACGSTGNTDSVPTASAATTESASATPSPDAPTASSFMDDFGHQVNFNTNPERVLAPYMEDALVTLGVTPVAKYSAGGTVQEHLEPWLADLPTIDLMSGLSPEAALSFEPELIMISSHFLPAENYETISKVAPAYLFNGDAMDWRAQLRKVAELLGKEDVADQKLTEYEAKISEVKEQLSTVTEGKTIAIVWPSDKEFYLVGSDFLSGKLIYGELGLPAHELSNLTPDNFGSISFEKLPELDAAELFVITPEGQSEEQVNQMLDGLPLWKSLPAVKNGRVHHVSSGHWINSAYMANLAVMQDLTEALLQ</sequence>
<comment type="similarity">
    <text evidence="2">Belongs to the bacterial solute-binding protein 8 family.</text>
</comment>
<accession>A0ABX1YPJ0</accession>
<keyword evidence="3" id="KW-0813">Transport</keyword>
<gene>
    <name evidence="8" type="ORF">GC101_23040</name>
</gene>
<dbReference type="EMBL" id="WHOB01000068">
    <property type="protein sequence ID" value="NOU81743.1"/>
    <property type="molecule type" value="Genomic_DNA"/>
</dbReference>
<evidence type="ECO:0000256" key="1">
    <source>
        <dbReference type="ARBA" id="ARBA00004196"/>
    </source>
</evidence>
<feature type="chain" id="PRO_5046443287" evidence="6">
    <location>
        <begin position="26"/>
        <end position="327"/>
    </location>
</feature>
<reference evidence="8 9" key="1">
    <citation type="submission" date="2019-10" db="EMBL/GenBank/DDBJ databases">
        <title>Description of Paenibacillus terricola sp. nov.</title>
        <authorList>
            <person name="Carlier A."/>
            <person name="Qi S."/>
        </authorList>
    </citation>
    <scope>NUCLEOTIDE SEQUENCE [LARGE SCALE GENOMIC DNA]</scope>
    <source>
        <strain evidence="8 9">LMG 31459</strain>
    </source>
</reference>
<dbReference type="RefSeq" id="WP_171719182.1">
    <property type="nucleotide sequence ID" value="NZ_WHOB01000068.1"/>
</dbReference>
<dbReference type="InterPro" id="IPR002491">
    <property type="entry name" value="ABC_transptr_periplasmic_BD"/>
</dbReference>
<evidence type="ECO:0000259" key="7">
    <source>
        <dbReference type="PROSITE" id="PS50983"/>
    </source>
</evidence>
<feature type="region of interest" description="Disordered" evidence="5">
    <location>
        <begin position="28"/>
        <end position="53"/>
    </location>
</feature>
<evidence type="ECO:0000256" key="6">
    <source>
        <dbReference type="SAM" id="SignalP"/>
    </source>
</evidence>
<evidence type="ECO:0000256" key="3">
    <source>
        <dbReference type="ARBA" id="ARBA00022448"/>
    </source>
</evidence>
<dbReference type="PROSITE" id="PS50983">
    <property type="entry name" value="FE_B12_PBP"/>
    <property type="match status" value="1"/>
</dbReference>
<evidence type="ECO:0000313" key="9">
    <source>
        <dbReference type="Proteomes" id="UP000596857"/>
    </source>
</evidence>
<keyword evidence="4 6" id="KW-0732">Signal</keyword>
<dbReference type="PANTHER" id="PTHR30532">
    <property type="entry name" value="IRON III DICITRATE-BINDING PERIPLASMIC PROTEIN"/>
    <property type="match status" value="1"/>
</dbReference>
<evidence type="ECO:0000313" key="8">
    <source>
        <dbReference type="EMBL" id="NOU81743.1"/>
    </source>
</evidence>
<dbReference type="Proteomes" id="UP000596857">
    <property type="component" value="Unassembled WGS sequence"/>
</dbReference>
<dbReference type="SUPFAM" id="SSF53807">
    <property type="entry name" value="Helical backbone' metal receptor"/>
    <property type="match status" value="1"/>
</dbReference>
<evidence type="ECO:0000256" key="4">
    <source>
        <dbReference type="ARBA" id="ARBA00022729"/>
    </source>
</evidence>
<protein>
    <submittedName>
        <fullName evidence="8">ABC transporter substrate-binding protein</fullName>
    </submittedName>
</protein>
<feature type="domain" description="Fe/B12 periplasmic-binding" evidence="7">
    <location>
        <begin position="69"/>
        <end position="327"/>
    </location>
</feature>
<comment type="subcellular location">
    <subcellularLocation>
        <location evidence="1">Cell envelope</location>
    </subcellularLocation>
</comment>
<proteinExistence type="inferred from homology"/>
<keyword evidence="9" id="KW-1185">Reference proteome</keyword>
<feature type="compositionally biased region" description="Low complexity" evidence="5">
    <location>
        <begin position="29"/>
        <end position="53"/>
    </location>
</feature>
<dbReference type="InterPro" id="IPR051313">
    <property type="entry name" value="Bact_iron-sidero_bind"/>
</dbReference>
<evidence type="ECO:0000256" key="5">
    <source>
        <dbReference type="SAM" id="MobiDB-lite"/>
    </source>
</evidence>
<feature type="signal peptide" evidence="6">
    <location>
        <begin position="1"/>
        <end position="25"/>
    </location>
</feature>
<dbReference type="Pfam" id="PF01497">
    <property type="entry name" value="Peripla_BP_2"/>
    <property type="match status" value="1"/>
</dbReference>
<dbReference type="Gene3D" id="3.40.50.1980">
    <property type="entry name" value="Nitrogenase molybdenum iron protein domain"/>
    <property type="match status" value="2"/>
</dbReference>
<evidence type="ECO:0000256" key="2">
    <source>
        <dbReference type="ARBA" id="ARBA00008814"/>
    </source>
</evidence>
<organism evidence="8 9">
    <name type="scientific">Paenibacillus phytohabitans</name>
    <dbReference type="NCBI Taxonomy" id="2654978"/>
    <lineage>
        <taxon>Bacteria</taxon>
        <taxon>Bacillati</taxon>
        <taxon>Bacillota</taxon>
        <taxon>Bacilli</taxon>
        <taxon>Bacillales</taxon>
        <taxon>Paenibacillaceae</taxon>
        <taxon>Paenibacillus</taxon>
    </lineage>
</organism>
<comment type="caution">
    <text evidence="8">The sequence shown here is derived from an EMBL/GenBank/DDBJ whole genome shotgun (WGS) entry which is preliminary data.</text>
</comment>